<dbReference type="AlphaFoldDB" id="A0A2L2YGD9"/>
<dbReference type="InterPro" id="IPR035967">
    <property type="entry name" value="SWAP/Surp_sf"/>
</dbReference>
<keyword evidence="4" id="KW-0539">Nucleus</keyword>
<keyword evidence="3" id="KW-0508">mRNA splicing</keyword>
<comment type="subcellular location">
    <subcellularLocation>
        <location evidence="1">Nucleus</location>
    </subcellularLocation>
</comment>
<dbReference type="PANTHER" id="PTHR23340:SF0">
    <property type="entry name" value="SURP AND G-PATCH DOMAIN-CONTAINING PROTEIN 1 ISOFORM X1"/>
    <property type="match status" value="1"/>
</dbReference>
<dbReference type="PROSITE" id="PS50174">
    <property type="entry name" value="G_PATCH"/>
    <property type="match status" value="1"/>
</dbReference>
<evidence type="ECO:0000256" key="2">
    <source>
        <dbReference type="ARBA" id="ARBA00022664"/>
    </source>
</evidence>
<feature type="region of interest" description="Disordered" evidence="6">
    <location>
        <begin position="213"/>
        <end position="234"/>
    </location>
</feature>
<evidence type="ECO:0000256" key="5">
    <source>
        <dbReference type="SAM" id="Coils"/>
    </source>
</evidence>
<keyword evidence="2" id="KW-0507">mRNA processing</keyword>
<accession>A0A2L2YGD9</accession>
<dbReference type="GO" id="GO:0008380">
    <property type="term" value="P:RNA splicing"/>
    <property type="evidence" value="ECO:0007669"/>
    <property type="project" value="UniProtKB-KW"/>
</dbReference>
<dbReference type="InterPro" id="IPR000467">
    <property type="entry name" value="G_patch_dom"/>
</dbReference>
<dbReference type="SMART" id="SM00443">
    <property type="entry name" value="G_patch"/>
    <property type="match status" value="1"/>
</dbReference>
<dbReference type="EMBL" id="IAAA01021291">
    <property type="protein sequence ID" value="LAA07189.1"/>
    <property type="molecule type" value="mRNA"/>
</dbReference>
<dbReference type="GO" id="GO:0003723">
    <property type="term" value="F:RNA binding"/>
    <property type="evidence" value="ECO:0007669"/>
    <property type="project" value="InterPro"/>
</dbReference>
<dbReference type="SUPFAM" id="SSF109905">
    <property type="entry name" value="Surp module (SWAP domain)"/>
    <property type="match status" value="1"/>
</dbReference>
<evidence type="ECO:0000256" key="3">
    <source>
        <dbReference type="ARBA" id="ARBA00023187"/>
    </source>
</evidence>
<dbReference type="PANTHER" id="PTHR23340">
    <property type="entry name" value="ARGININE/SERINE RICH SPLICING FACTOR SF4/14"/>
    <property type="match status" value="1"/>
</dbReference>
<sequence length="464" mass="53364">MDRLSEMSEQRRIIEEKKQEILRKLAEKKRKRDVEEYVSTTTTTNIVTSSNKSFPVKIPCVSTTNQFKNDGSFLEQFKKLQEGNTSPANSNASSTSKGISMKIQPQVSKTLEPTSVQEILSNEEEEKNYVYSPEDRAIQNAVEKVAISVAVNGDVAEEVARKINCEDSAYSFLSNKNSDTYKLYQRRVSELVEARKRAEADGHLMTFGKIDEENNTLQTSRKRKKSRWEPENSQNDVNVMPAYVQRDQGLKSYAIQVFGSTDLTPEQWKQLEDQRKMRLLFEIMQAKQKEEYLRQLTGKVKYEYDSDEETDGGTWEHKRRANEMEKTKYWAEELTEHAKGKHHIGDFLPPEELESFLEKWDAVKKGRAPDLSDYKEHKITSDNIGYKMLQKLGWTEGSGLGADGGGIVEPVNKGAAPVENAGLGQSRPDDIKSDDDEYEAYRKRMMLAYRFRPNPLNNPRRPYY</sequence>
<dbReference type="GO" id="GO:0006397">
    <property type="term" value="P:mRNA processing"/>
    <property type="evidence" value="ECO:0007669"/>
    <property type="project" value="UniProtKB-KW"/>
</dbReference>
<feature type="coiled-coil region" evidence="5">
    <location>
        <begin position="4"/>
        <end position="31"/>
    </location>
</feature>
<evidence type="ECO:0000259" key="7">
    <source>
        <dbReference type="PROSITE" id="PS50174"/>
    </source>
</evidence>
<evidence type="ECO:0000256" key="6">
    <source>
        <dbReference type="SAM" id="MobiDB-lite"/>
    </source>
</evidence>
<evidence type="ECO:0000256" key="4">
    <source>
        <dbReference type="ARBA" id="ARBA00023242"/>
    </source>
</evidence>
<dbReference type="Pfam" id="PF01585">
    <property type="entry name" value="G-patch"/>
    <property type="match status" value="1"/>
</dbReference>
<reference evidence="8" key="1">
    <citation type="journal article" date="2016" name="Mol. Ecol. Resour.">
        <title>Evaluation of the impact of RNA preservation methods of spiders for de novo transcriptome assembly.</title>
        <authorList>
            <person name="Kono N."/>
            <person name="Nakamura H."/>
            <person name="Ito Y."/>
            <person name="Tomita M."/>
            <person name="Arakawa K."/>
        </authorList>
    </citation>
    <scope>NUCLEOTIDE SEQUENCE</scope>
    <source>
        <tissue evidence="8">Whole body</tissue>
    </source>
</reference>
<dbReference type="Pfam" id="PF01805">
    <property type="entry name" value="Surp"/>
    <property type="match status" value="1"/>
</dbReference>
<proteinExistence type="evidence at transcript level"/>
<keyword evidence="5" id="KW-0175">Coiled coil</keyword>
<dbReference type="InterPro" id="IPR040169">
    <property type="entry name" value="SUGP1/2"/>
</dbReference>
<evidence type="ECO:0000313" key="8">
    <source>
        <dbReference type="EMBL" id="LAA07189.1"/>
    </source>
</evidence>
<feature type="domain" description="G-patch" evidence="7">
    <location>
        <begin position="381"/>
        <end position="428"/>
    </location>
</feature>
<evidence type="ECO:0000256" key="1">
    <source>
        <dbReference type="ARBA" id="ARBA00004123"/>
    </source>
</evidence>
<dbReference type="Gene3D" id="1.10.10.790">
    <property type="entry name" value="Surp module"/>
    <property type="match status" value="1"/>
</dbReference>
<protein>
    <submittedName>
        <fullName evidence="8">SURP and G-patch domain-containing protein 1</fullName>
    </submittedName>
</protein>
<name>A0A2L2YGD9_PARTP</name>
<dbReference type="GO" id="GO:0005654">
    <property type="term" value="C:nucleoplasm"/>
    <property type="evidence" value="ECO:0007669"/>
    <property type="project" value="TreeGrafter"/>
</dbReference>
<dbReference type="OrthoDB" id="4822at2759"/>
<organism evidence="8">
    <name type="scientific">Parasteatoda tepidariorum</name>
    <name type="common">Common house spider</name>
    <name type="synonym">Achaearanea tepidariorum</name>
    <dbReference type="NCBI Taxonomy" id="114398"/>
    <lineage>
        <taxon>Eukaryota</taxon>
        <taxon>Metazoa</taxon>
        <taxon>Ecdysozoa</taxon>
        <taxon>Arthropoda</taxon>
        <taxon>Chelicerata</taxon>
        <taxon>Arachnida</taxon>
        <taxon>Araneae</taxon>
        <taxon>Araneomorphae</taxon>
        <taxon>Entelegynae</taxon>
        <taxon>Araneoidea</taxon>
        <taxon>Theridiidae</taxon>
        <taxon>Parasteatoda</taxon>
    </lineage>
</organism>
<dbReference type="InterPro" id="IPR000061">
    <property type="entry name" value="Surp"/>
</dbReference>